<proteinExistence type="predicted"/>
<evidence type="ECO:0000313" key="1">
    <source>
        <dbReference type="EMBL" id="CCC49965.1"/>
    </source>
</evidence>
<reference evidence="1" key="1">
    <citation type="journal article" date="2012" name="Proc. Natl. Acad. Sci. U.S.A.">
        <title>Antigenic diversity is generated by distinct evolutionary mechanisms in African trypanosome species.</title>
        <authorList>
            <person name="Jackson A.P."/>
            <person name="Berry A."/>
            <person name="Aslett M."/>
            <person name="Allison H.C."/>
            <person name="Burton P."/>
            <person name="Vavrova-Anderson J."/>
            <person name="Brown R."/>
            <person name="Browne H."/>
            <person name="Corton N."/>
            <person name="Hauser H."/>
            <person name="Gamble J."/>
            <person name="Gilderthorp R."/>
            <person name="Marcello L."/>
            <person name="McQuillan J."/>
            <person name="Otto T.D."/>
            <person name="Quail M.A."/>
            <person name="Sanders M.J."/>
            <person name="van Tonder A."/>
            <person name="Ginger M.L."/>
            <person name="Field M.C."/>
            <person name="Barry J.D."/>
            <person name="Hertz-Fowler C."/>
            <person name="Berriman M."/>
        </authorList>
    </citation>
    <scope>NUCLEOTIDE SEQUENCE</scope>
    <source>
        <strain evidence="1">Y486</strain>
    </source>
</reference>
<dbReference type="EMBL" id="HE573024">
    <property type="protein sequence ID" value="CCC49965.1"/>
    <property type="molecule type" value="Genomic_DNA"/>
</dbReference>
<name>G0U1K8_TRYVY</name>
<dbReference type="AlphaFoldDB" id="G0U1K8"/>
<sequence>MRIPTISYTSTTNNEGHNRKLHSGEQWIKRYPVLSGREQRGAFYDFVCPTHKLKLIFHLFYFICSCSDITRFISVFVRSSIYLIHFNFKGRRMYAFSCSCKRN</sequence>
<protein>
    <submittedName>
        <fullName evidence="1">Uncharacterized protein</fullName>
    </submittedName>
</protein>
<organism evidence="1">
    <name type="scientific">Trypanosoma vivax (strain Y486)</name>
    <dbReference type="NCBI Taxonomy" id="1055687"/>
    <lineage>
        <taxon>Eukaryota</taxon>
        <taxon>Discoba</taxon>
        <taxon>Euglenozoa</taxon>
        <taxon>Kinetoplastea</taxon>
        <taxon>Metakinetoplastina</taxon>
        <taxon>Trypanosomatida</taxon>
        <taxon>Trypanosomatidae</taxon>
        <taxon>Trypanosoma</taxon>
        <taxon>Duttonella</taxon>
    </lineage>
</organism>
<accession>G0U1K8</accession>
<gene>
    <name evidence="1" type="ORF">TVY486_0805720</name>
</gene>